<organism evidence="2 3">
    <name type="scientific">Polyplosphaeria fusca</name>
    <dbReference type="NCBI Taxonomy" id="682080"/>
    <lineage>
        <taxon>Eukaryota</taxon>
        <taxon>Fungi</taxon>
        <taxon>Dikarya</taxon>
        <taxon>Ascomycota</taxon>
        <taxon>Pezizomycotina</taxon>
        <taxon>Dothideomycetes</taxon>
        <taxon>Pleosporomycetidae</taxon>
        <taxon>Pleosporales</taxon>
        <taxon>Tetraplosphaeriaceae</taxon>
        <taxon>Polyplosphaeria</taxon>
    </lineage>
</organism>
<comment type="caution">
    <text evidence="2">The sequence shown here is derived from an EMBL/GenBank/DDBJ whole genome shotgun (WGS) entry which is preliminary data.</text>
</comment>
<feature type="signal peptide" evidence="1">
    <location>
        <begin position="1"/>
        <end position="22"/>
    </location>
</feature>
<name>A0A9P4QL31_9PLEO</name>
<dbReference type="EMBL" id="ML996279">
    <property type="protein sequence ID" value="KAF2728454.1"/>
    <property type="molecule type" value="Genomic_DNA"/>
</dbReference>
<gene>
    <name evidence="2" type="ORF">EJ04DRAFT_528601</name>
</gene>
<dbReference type="AlphaFoldDB" id="A0A9P4QL31"/>
<proteinExistence type="predicted"/>
<keyword evidence="3" id="KW-1185">Reference proteome</keyword>
<evidence type="ECO:0000313" key="3">
    <source>
        <dbReference type="Proteomes" id="UP000799444"/>
    </source>
</evidence>
<keyword evidence="1" id="KW-0732">Signal</keyword>
<dbReference type="Proteomes" id="UP000799444">
    <property type="component" value="Unassembled WGS sequence"/>
</dbReference>
<evidence type="ECO:0008006" key="4">
    <source>
        <dbReference type="Google" id="ProtNLM"/>
    </source>
</evidence>
<sequence length="107" mass="11714">MCAVRSMKLLFGALCNQSVLMCTESPGSACNFIPFVRKLQSSLRERGGGRMLQCSGRTGISIDLIAMSGGKGDLDALCWRVKMCPWLWSAPPTHRTQLISQIPRAVL</sequence>
<evidence type="ECO:0000256" key="1">
    <source>
        <dbReference type="SAM" id="SignalP"/>
    </source>
</evidence>
<feature type="chain" id="PRO_5040245411" description="Secreted protein" evidence="1">
    <location>
        <begin position="23"/>
        <end position="107"/>
    </location>
</feature>
<reference evidence="2" key="1">
    <citation type="journal article" date="2020" name="Stud. Mycol.">
        <title>101 Dothideomycetes genomes: a test case for predicting lifestyles and emergence of pathogens.</title>
        <authorList>
            <person name="Haridas S."/>
            <person name="Albert R."/>
            <person name="Binder M."/>
            <person name="Bloem J."/>
            <person name="Labutti K."/>
            <person name="Salamov A."/>
            <person name="Andreopoulos B."/>
            <person name="Baker S."/>
            <person name="Barry K."/>
            <person name="Bills G."/>
            <person name="Bluhm B."/>
            <person name="Cannon C."/>
            <person name="Castanera R."/>
            <person name="Culley D."/>
            <person name="Daum C."/>
            <person name="Ezra D."/>
            <person name="Gonzalez J."/>
            <person name="Henrissat B."/>
            <person name="Kuo A."/>
            <person name="Liang C."/>
            <person name="Lipzen A."/>
            <person name="Lutzoni F."/>
            <person name="Magnuson J."/>
            <person name="Mondo S."/>
            <person name="Nolan M."/>
            <person name="Ohm R."/>
            <person name="Pangilinan J."/>
            <person name="Park H.-J."/>
            <person name="Ramirez L."/>
            <person name="Alfaro M."/>
            <person name="Sun H."/>
            <person name="Tritt A."/>
            <person name="Yoshinaga Y."/>
            <person name="Zwiers L.-H."/>
            <person name="Turgeon B."/>
            <person name="Goodwin S."/>
            <person name="Spatafora J."/>
            <person name="Crous P."/>
            <person name="Grigoriev I."/>
        </authorList>
    </citation>
    <scope>NUCLEOTIDE SEQUENCE</scope>
    <source>
        <strain evidence="2">CBS 125425</strain>
    </source>
</reference>
<protein>
    <recommendedName>
        <fullName evidence="4">Secreted protein</fullName>
    </recommendedName>
</protein>
<evidence type="ECO:0000313" key="2">
    <source>
        <dbReference type="EMBL" id="KAF2728454.1"/>
    </source>
</evidence>
<accession>A0A9P4QL31</accession>